<dbReference type="SUPFAM" id="SSF46689">
    <property type="entry name" value="Homeodomain-like"/>
    <property type="match status" value="1"/>
</dbReference>
<dbReference type="Proteomes" id="UP000245086">
    <property type="component" value="Unassembled WGS sequence"/>
</dbReference>
<evidence type="ECO:0000259" key="4">
    <source>
        <dbReference type="PROSITE" id="PS01124"/>
    </source>
</evidence>
<dbReference type="InterPro" id="IPR018060">
    <property type="entry name" value="HTH_AraC"/>
</dbReference>
<protein>
    <recommendedName>
        <fullName evidence="4">HTH araC/xylS-type domain-containing protein</fullName>
    </recommendedName>
</protein>
<dbReference type="SUPFAM" id="SSF51182">
    <property type="entry name" value="RmlC-like cupins"/>
    <property type="match status" value="1"/>
</dbReference>
<evidence type="ECO:0000313" key="6">
    <source>
        <dbReference type="Proteomes" id="UP000245086"/>
    </source>
</evidence>
<evidence type="ECO:0000256" key="3">
    <source>
        <dbReference type="ARBA" id="ARBA00023163"/>
    </source>
</evidence>
<dbReference type="GO" id="GO:0003700">
    <property type="term" value="F:DNA-binding transcription factor activity"/>
    <property type="evidence" value="ECO:0007669"/>
    <property type="project" value="InterPro"/>
</dbReference>
<dbReference type="InterPro" id="IPR050204">
    <property type="entry name" value="AraC_XylS_family_regulators"/>
</dbReference>
<keyword evidence="2" id="KW-0238">DNA-binding</keyword>
<comment type="caution">
    <text evidence="5">The sequence shown here is derived from an EMBL/GenBank/DDBJ whole genome shotgun (WGS) entry which is preliminary data.</text>
</comment>
<organism evidence="5 6">
    <name type="scientific">Candidatus Phycosocius bacilliformis</name>
    <dbReference type="NCBI Taxonomy" id="1445552"/>
    <lineage>
        <taxon>Bacteria</taxon>
        <taxon>Pseudomonadati</taxon>
        <taxon>Pseudomonadota</taxon>
        <taxon>Alphaproteobacteria</taxon>
        <taxon>Caulobacterales</taxon>
        <taxon>Caulobacterales incertae sedis</taxon>
        <taxon>Candidatus Phycosocius</taxon>
    </lineage>
</organism>
<dbReference type="EMBL" id="BFBR01000009">
    <property type="protein sequence ID" value="GBF58985.1"/>
    <property type="molecule type" value="Genomic_DNA"/>
</dbReference>
<evidence type="ECO:0000313" key="5">
    <source>
        <dbReference type="EMBL" id="GBF58985.1"/>
    </source>
</evidence>
<proteinExistence type="predicted"/>
<keyword evidence="3" id="KW-0804">Transcription</keyword>
<dbReference type="SMART" id="SM00342">
    <property type="entry name" value="HTH_ARAC"/>
    <property type="match status" value="1"/>
</dbReference>
<dbReference type="Gene3D" id="1.10.10.60">
    <property type="entry name" value="Homeodomain-like"/>
    <property type="match status" value="1"/>
</dbReference>
<dbReference type="Gene3D" id="2.60.120.10">
    <property type="entry name" value="Jelly Rolls"/>
    <property type="match status" value="1"/>
</dbReference>
<dbReference type="InterPro" id="IPR014710">
    <property type="entry name" value="RmlC-like_jellyroll"/>
</dbReference>
<dbReference type="AlphaFoldDB" id="A0A2P2ED50"/>
<gene>
    <name evidence="5" type="ORF">PbB2_02676</name>
</gene>
<dbReference type="InterPro" id="IPR011051">
    <property type="entry name" value="RmlC_Cupin_sf"/>
</dbReference>
<evidence type="ECO:0000256" key="2">
    <source>
        <dbReference type="ARBA" id="ARBA00023125"/>
    </source>
</evidence>
<dbReference type="PROSITE" id="PS01124">
    <property type="entry name" value="HTH_ARAC_FAMILY_2"/>
    <property type="match status" value="1"/>
</dbReference>
<accession>A0A2P2ED50</accession>
<dbReference type="PANTHER" id="PTHR46796">
    <property type="entry name" value="HTH-TYPE TRANSCRIPTIONAL ACTIVATOR RHAS-RELATED"/>
    <property type="match status" value="1"/>
</dbReference>
<reference evidence="5 6" key="1">
    <citation type="journal article" date="2018" name="Genome Announc.">
        <title>Draft Genome Sequence of "Candidatus Phycosocius bacilliformis," an Alphaproteobacterial Ectosymbiont of the Hydrocarbon-Producing Green Alga Botryococcus braunii.</title>
        <authorList>
            <person name="Tanabe Y."/>
            <person name="Yamaguchi H."/>
            <person name="Watanabe M.M."/>
        </authorList>
    </citation>
    <scope>NUCLEOTIDE SEQUENCE [LARGE SCALE GENOMIC DNA]</scope>
    <source>
        <strain evidence="5 6">BOTRYCO-2</strain>
    </source>
</reference>
<sequence length="224" mass="24816">MWLPKDILQHGFIPRHRHAQAYAALVLSGRYEEAGDSGRFLASAGDVLCHRSHEAHQNFITTSEAVVLNLPVPSEHCLPPAFKIADPDAFLKDKHLDIATAFQALTPIEIIRPLDRDWPDQLARELTSDPALSIQNWAAMNGLAAATVSRGFRKTFGITPIRFRAEARARRAVEALLKGNTSLASLACDLDFADQPHMTRAVRSIVNASPAQWRKVNSIQEKPE</sequence>
<evidence type="ECO:0000256" key="1">
    <source>
        <dbReference type="ARBA" id="ARBA00023015"/>
    </source>
</evidence>
<dbReference type="Pfam" id="PF12833">
    <property type="entry name" value="HTH_18"/>
    <property type="match status" value="1"/>
</dbReference>
<dbReference type="PANTHER" id="PTHR46796:SF2">
    <property type="entry name" value="TRANSCRIPTIONAL REGULATORY PROTEIN"/>
    <property type="match status" value="1"/>
</dbReference>
<keyword evidence="1" id="KW-0805">Transcription regulation</keyword>
<dbReference type="OrthoDB" id="9809338at2"/>
<dbReference type="GO" id="GO:0043565">
    <property type="term" value="F:sequence-specific DNA binding"/>
    <property type="evidence" value="ECO:0007669"/>
    <property type="project" value="InterPro"/>
</dbReference>
<feature type="domain" description="HTH araC/xylS-type" evidence="4">
    <location>
        <begin position="116"/>
        <end position="216"/>
    </location>
</feature>
<dbReference type="InterPro" id="IPR009057">
    <property type="entry name" value="Homeodomain-like_sf"/>
</dbReference>
<name>A0A2P2ED50_9PROT</name>
<keyword evidence="6" id="KW-1185">Reference proteome</keyword>